<dbReference type="AlphaFoldDB" id="A0AAW1XA45"/>
<evidence type="ECO:0000256" key="8">
    <source>
        <dbReference type="RuleBase" id="RU369030"/>
    </source>
</evidence>
<feature type="domain" description="AMP-dependent synthetase/ligase" evidence="9">
    <location>
        <begin position="109"/>
        <end position="508"/>
    </location>
</feature>
<accession>A0AAW1XA45</accession>
<dbReference type="EC" id="6.2.1.3" evidence="7 8"/>
<gene>
    <name evidence="10" type="ORF">M0R45_020577</name>
</gene>
<dbReference type="GO" id="GO:0016020">
    <property type="term" value="C:membrane"/>
    <property type="evidence" value="ECO:0007669"/>
    <property type="project" value="TreeGrafter"/>
</dbReference>
<dbReference type="InterPro" id="IPR042099">
    <property type="entry name" value="ANL_N_sf"/>
</dbReference>
<dbReference type="PANTHER" id="PTHR43272">
    <property type="entry name" value="LONG-CHAIN-FATTY-ACID--COA LIGASE"/>
    <property type="match status" value="1"/>
</dbReference>
<evidence type="ECO:0000256" key="3">
    <source>
        <dbReference type="ARBA" id="ARBA00022598"/>
    </source>
</evidence>
<dbReference type="PROSITE" id="PS00455">
    <property type="entry name" value="AMP_BINDING"/>
    <property type="match status" value="1"/>
</dbReference>
<name>A0AAW1XA45_RUBAR</name>
<dbReference type="Pfam" id="PF00501">
    <property type="entry name" value="AMP-binding"/>
    <property type="match status" value="1"/>
</dbReference>
<dbReference type="InterPro" id="IPR000873">
    <property type="entry name" value="AMP-dep_synth/lig_dom"/>
</dbReference>
<keyword evidence="6 8" id="KW-0067">ATP-binding</keyword>
<dbReference type="GO" id="GO:0005524">
    <property type="term" value="F:ATP binding"/>
    <property type="evidence" value="ECO:0007669"/>
    <property type="project" value="UniProtKB-KW"/>
</dbReference>
<evidence type="ECO:0000313" key="11">
    <source>
        <dbReference type="Proteomes" id="UP001457282"/>
    </source>
</evidence>
<dbReference type="SUPFAM" id="SSF56801">
    <property type="entry name" value="Acetyl-CoA synthetase-like"/>
    <property type="match status" value="1"/>
</dbReference>
<dbReference type="CDD" id="cd05927">
    <property type="entry name" value="LC-FACS_euk"/>
    <property type="match status" value="1"/>
</dbReference>
<comment type="caution">
    <text evidence="10">The sequence shown here is derived from an EMBL/GenBank/DDBJ whole genome shotgun (WGS) entry which is preliminary data.</text>
</comment>
<evidence type="ECO:0000256" key="1">
    <source>
        <dbReference type="ARBA" id="ARBA00004496"/>
    </source>
</evidence>
<dbReference type="InterPro" id="IPR045311">
    <property type="entry name" value="LC-FACS_euk"/>
</dbReference>
<evidence type="ECO:0000256" key="6">
    <source>
        <dbReference type="ARBA" id="ARBA00022840"/>
    </source>
</evidence>
<dbReference type="Gene3D" id="3.40.50.12780">
    <property type="entry name" value="N-terminal domain of ligase-like"/>
    <property type="match status" value="1"/>
</dbReference>
<organism evidence="10 11">
    <name type="scientific">Rubus argutus</name>
    <name type="common">Southern blackberry</name>
    <dbReference type="NCBI Taxonomy" id="59490"/>
    <lineage>
        <taxon>Eukaryota</taxon>
        <taxon>Viridiplantae</taxon>
        <taxon>Streptophyta</taxon>
        <taxon>Embryophyta</taxon>
        <taxon>Tracheophyta</taxon>
        <taxon>Spermatophyta</taxon>
        <taxon>Magnoliopsida</taxon>
        <taxon>eudicotyledons</taxon>
        <taxon>Gunneridae</taxon>
        <taxon>Pentapetalae</taxon>
        <taxon>rosids</taxon>
        <taxon>fabids</taxon>
        <taxon>Rosales</taxon>
        <taxon>Rosaceae</taxon>
        <taxon>Rosoideae</taxon>
        <taxon>Rosoideae incertae sedis</taxon>
        <taxon>Rubus</taxon>
    </lineage>
</organism>
<comment type="function">
    <text evidence="8">Catalyzes the conversion of long-chain fatty acids to their active form acyl-CoAs for both synthesis of cellular lipids, and degradation via beta-oxidation.</text>
</comment>
<protein>
    <recommendedName>
        <fullName evidence="7 8">Long-chain-fatty-acid--CoA ligase</fullName>
        <ecNumber evidence="7 8">6.2.1.3</ecNumber>
    </recommendedName>
</protein>
<comment type="subcellular location">
    <subcellularLocation>
        <location evidence="1">Cytoplasm</location>
    </subcellularLocation>
</comment>
<keyword evidence="3 8" id="KW-0436">Ligase</keyword>
<evidence type="ECO:0000256" key="4">
    <source>
        <dbReference type="ARBA" id="ARBA00022741"/>
    </source>
</evidence>
<evidence type="ECO:0000256" key="7">
    <source>
        <dbReference type="ARBA" id="ARBA00026121"/>
    </source>
</evidence>
<evidence type="ECO:0000256" key="2">
    <source>
        <dbReference type="ARBA" id="ARBA00006432"/>
    </source>
</evidence>
<reference evidence="10 11" key="1">
    <citation type="journal article" date="2023" name="G3 (Bethesda)">
        <title>A chromosome-length genome assembly and annotation of blackberry (Rubus argutus, cv. 'Hillquist').</title>
        <authorList>
            <person name="Bruna T."/>
            <person name="Aryal R."/>
            <person name="Dudchenko O."/>
            <person name="Sargent D.J."/>
            <person name="Mead D."/>
            <person name="Buti M."/>
            <person name="Cavallini A."/>
            <person name="Hytonen T."/>
            <person name="Andres J."/>
            <person name="Pham M."/>
            <person name="Weisz D."/>
            <person name="Mascagni F."/>
            <person name="Usai G."/>
            <person name="Natali L."/>
            <person name="Bassil N."/>
            <person name="Fernandez G.E."/>
            <person name="Lomsadze A."/>
            <person name="Armour M."/>
            <person name="Olukolu B."/>
            <person name="Poorten T."/>
            <person name="Britton C."/>
            <person name="Davik J."/>
            <person name="Ashrafi H."/>
            <person name="Aiden E.L."/>
            <person name="Borodovsky M."/>
            <person name="Worthington M."/>
        </authorList>
    </citation>
    <scope>NUCLEOTIDE SEQUENCE [LARGE SCALE GENOMIC DNA]</scope>
    <source>
        <strain evidence="10">PI 553951</strain>
    </source>
</reference>
<comment type="pathway">
    <text evidence="8">Lipid metabolism; fatty acid metabolism.</text>
</comment>
<evidence type="ECO:0000256" key="5">
    <source>
        <dbReference type="ARBA" id="ARBA00022832"/>
    </source>
</evidence>
<dbReference type="EMBL" id="JBEDUW010000004">
    <property type="protein sequence ID" value="KAK9933379.1"/>
    <property type="molecule type" value="Genomic_DNA"/>
</dbReference>
<dbReference type="PANTHER" id="PTHR43272:SF33">
    <property type="entry name" value="AMP-BINDING DOMAIN-CONTAINING PROTEIN-RELATED"/>
    <property type="match status" value="1"/>
</dbReference>
<comment type="similarity">
    <text evidence="2 8">Belongs to the ATP-dependent AMP-binding enzyme family.</text>
</comment>
<keyword evidence="5 8" id="KW-0276">Fatty acid metabolism</keyword>
<dbReference type="InterPro" id="IPR020845">
    <property type="entry name" value="AMP-binding_CS"/>
</dbReference>
<evidence type="ECO:0000313" key="10">
    <source>
        <dbReference type="EMBL" id="KAK9933379.1"/>
    </source>
</evidence>
<dbReference type="GO" id="GO:0004467">
    <property type="term" value="F:long-chain fatty acid-CoA ligase activity"/>
    <property type="evidence" value="ECO:0007669"/>
    <property type="project" value="UniProtKB-EC"/>
</dbReference>
<keyword evidence="8" id="KW-0443">Lipid metabolism</keyword>
<keyword evidence="11" id="KW-1185">Reference proteome</keyword>
<keyword evidence="4 8" id="KW-0547">Nucleotide-binding</keyword>
<dbReference type="Proteomes" id="UP001457282">
    <property type="component" value="Unassembled WGS sequence"/>
</dbReference>
<evidence type="ECO:0000259" key="9">
    <source>
        <dbReference type="Pfam" id="PF00501"/>
    </source>
</evidence>
<comment type="catalytic activity">
    <reaction evidence="8">
        <text>a long-chain fatty acid + ATP + CoA = a long-chain fatty acyl-CoA + AMP + diphosphate</text>
        <dbReference type="Rhea" id="RHEA:15421"/>
        <dbReference type="ChEBI" id="CHEBI:30616"/>
        <dbReference type="ChEBI" id="CHEBI:33019"/>
        <dbReference type="ChEBI" id="CHEBI:57287"/>
        <dbReference type="ChEBI" id="CHEBI:57560"/>
        <dbReference type="ChEBI" id="CHEBI:83139"/>
        <dbReference type="ChEBI" id="CHEBI:456215"/>
        <dbReference type="EC" id="6.2.1.3"/>
    </reaction>
</comment>
<sequence length="695" mass="76327">MDSAPAQRRLKAINGHLISDGDDQSLLLRPHATAGEFVSEQGYSVVLPEKLHTGKWNVYRSARSPLQLVSRFPDHPEIATLHDNFVHAVDTFRDYKYLGTRIRVDGTVGEYKWMTFGEADTARSAIGSGLIYHGIPKGSCVGLYFINRPEWMIVDHACSAYSYISVPLYDTLGPDAVKYIANHAVVQVIFCVPETLNSILSFLSDIPTVRLIVVVGGIDEQIPSLPSSTGVKVVTYSTLLNQGRSSLQPFCPPKSDDIATICYTSGTTGTPKGAVLTHGNLIASVAGATFGVQFYPSDVYISYLPLAHIYERANQVMTVYFGAAVGFYQGDNMKLMDDMAALRPTIFCSVPRLYNRIYAGITNAVKTSGVLRERLFNAAYNAKKQALLSGKNPSPMWDRLVFNKIKAKLGGRVRFMTSGASPLSPDVMDFLKICFGGEVNEGYGMTETSCVISAMDSGDKLSGHVGSPSPACEIKLVDVPEMNYTSDDQPYPRGEICVRGPIIFQGYHKDEVQTREVIDEEGWLHTGDIGSWIPGGRLKIIDRKKNIFKLAQGEYIAPEKIENVYAKCKFIAQCFVHGDSLNSSLVAIVSVDQDVLKAWADSEGIKYENLGQLCNDPRARAAVLADMDALGREAQLRGFEFVKAVTLTLEPFTMENGLLTPTFKIKRPQAKECFAKAISDMYSELATSDPTPSKL</sequence>
<dbReference type="GO" id="GO:0005783">
    <property type="term" value="C:endoplasmic reticulum"/>
    <property type="evidence" value="ECO:0007669"/>
    <property type="project" value="TreeGrafter"/>
</dbReference>
<proteinExistence type="inferred from homology"/>